<evidence type="ECO:0000256" key="1">
    <source>
        <dbReference type="SAM" id="MobiDB-lite"/>
    </source>
</evidence>
<comment type="caution">
    <text evidence="4">The sequence shown here is derived from an EMBL/GenBank/DDBJ whole genome shotgun (WGS) entry which is preliminary data.</text>
</comment>
<evidence type="ECO:0000313" key="4">
    <source>
        <dbReference type="EMBL" id="KAF2147928.1"/>
    </source>
</evidence>
<keyword evidence="2" id="KW-0472">Membrane</keyword>
<accession>A0A9P4MC84</accession>
<feature type="region of interest" description="Disordered" evidence="1">
    <location>
        <begin position="573"/>
        <end position="609"/>
    </location>
</feature>
<dbReference type="InterPro" id="IPR021109">
    <property type="entry name" value="Peptidase_aspartic_dom_sf"/>
</dbReference>
<organism evidence="4 5">
    <name type="scientific">Myriangium duriaei CBS 260.36</name>
    <dbReference type="NCBI Taxonomy" id="1168546"/>
    <lineage>
        <taxon>Eukaryota</taxon>
        <taxon>Fungi</taxon>
        <taxon>Dikarya</taxon>
        <taxon>Ascomycota</taxon>
        <taxon>Pezizomycotina</taxon>
        <taxon>Dothideomycetes</taxon>
        <taxon>Dothideomycetidae</taxon>
        <taxon>Myriangiales</taxon>
        <taxon>Myriangiaceae</taxon>
        <taxon>Myriangium</taxon>
    </lineage>
</organism>
<keyword evidence="5" id="KW-1185">Reference proteome</keyword>
<evidence type="ECO:0008006" key="6">
    <source>
        <dbReference type="Google" id="ProtNLM"/>
    </source>
</evidence>
<evidence type="ECO:0000256" key="3">
    <source>
        <dbReference type="SAM" id="SignalP"/>
    </source>
</evidence>
<protein>
    <recommendedName>
        <fullName evidence="6">Peptidase A1 domain-containing protein</fullName>
    </recommendedName>
</protein>
<feature type="signal peptide" evidence="3">
    <location>
        <begin position="1"/>
        <end position="23"/>
    </location>
</feature>
<evidence type="ECO:0000256" key="2">
    <source>
        <dbReference type="SAM" id="Phobius"/>
    </source>
</evidence>
<name>A0A9P4MC84_9PEZI</name>
<sequence length="609" mass="66366">MTRVSWLVRFAGCVVFFLSPVTSYVPVPFQTKRTYGFDGPWQAVVVQVGGFKNGSTPSSQWTTVDLMPGGLWQNFVISQNYTQTHPSSNHNVTSWTPKGNQTQSGERIFYRPELDYRRASGLYLTGDIYAQNLNTNWIEQSFTTPNTSSAAVDQGNVTLPDGSVYPLDVGYLALGGDQELQTFPTSFTNATSIPIQAWNMPGYLYNQSSIRSFSYGLHIGSAALSYPGSLVFGGYDRGRAIGPGTVYADTPPQLLDIVIGVETGGSPFNFGSTRGLLYDSSGRHKSITANPDPVIPYLHLPKQTCDKLAQVLPIRLDAHNGYYLWNQNDPRYQDIINSPAYLGFVFPPAPGHSQDIIIKVPFVLLNLTLTQPAVKSGPVAYFPCRPYVPDPRNPIYLLGRAFLQAAFMGRTWTQHVSWLAQAPGPGSANSGLGAAAVDIHDDQTTLDYYTGDDLFKMSWFGIWKPLPGSTPPIPSTTWGSPSASPAKPRGLTTGAKVGIGMGAAIGCLLVGGSITICLYLRRKKSEDEPQSDTPTYPTCSELASPLASGSNENDKCFEAPCYFSRAGLPPEMAARQSLTPMELPANRLETPASQREPHELDSFPHRVFS</sequence>
<gene>
    <name evidence="4" type="ORF">K461DRAFT_316399</name>
</gene>
<keyword evidence="3" id="KW-0732">Signal</keyword>
<keyword evidence="2" id="KW-1133">Transmembrane helix</keyword>
<evidence type="ECO:0000313" key="5">
    <source>
        <dbReference type="Proteomes" id="UP000799439"/>
    </source>
</evidence>
<feature type="compositionally biased region" description="Basic and acidic residues" evidence="1">
    <location>
        <begin position="595"/>
        <end position="609"/>
    </location>
</feature>
<dbReference type="AlphaFoldDB" id="A0A9P4MC84"/>
<dbReference type="SUPFAM" id="SSF50630">
    <property type="entry name" value="Acid proteases"/>
    <property type="match status" value="1"/>
</dbReference>
<reference evidence="4" key="1">
    <citation type="journal article" date="2020" name="Stud. Mycol.">
        <title>101 Dothideomycetes genomes: a test case for predicting lifestyles and emergence of pathogens.</title>
        <authorList>
            <person name="Haridas S."/>
            <person name="Albert R."/>
            <person name="Binder M."/>
            <person name="Bloem J."/>
            <person name="Labutti K."/>
            <person name="Salamov A."/>
            <person name="Andreopoulos B."/>
            <person name="Baker S."/>
            <person name="Barry K."/>
            <person name="Bills G."/>
            <person name="Bluhm B."/>
            <person name="Cannon C."/>
            <person name="Castanera R."/>
            <person name="Culley D."/>
            <person name="Daum C."/>
            <person name="Ezra D."/>
            <person name="Gonzalez J."/>
            <person name="Henrissat B."/>
            <person name="Kuo A."/>
            <person name="Liang C."/>
            <person name="Lipzen A."/>
            <person name="Lutzoni F."/>
            <person name="Magnuson J."/>
            <person name="Mondo S."/>
            <person name="Nolan M."/>
            <person name="Ohm R."/>
            <person name="Pangilinan J."/>
            <person name="Park H.-J."/>
            <person name="Ramirez L."/>
            <person name="Alfaro M."/>
            <person name="Sun H."/>
            <person name="Tritt A."/>
            <person name="Yoshinaga Y."/>
            <person name="Zwiers L.-H."/>
            <person name="Turgeon B."/>
            <person name="Goodwin S."/>
            <person name="Spatafora J."/>
            <person name="Crous P."/>
            <person name="Grigoriev I."/>
        </authorList>
    </citation>
    <scope>NUCLEOTIDE SEQUENCE</scope>
    <source>
        <strain evidence="4">CBS 260.36</strain>
    </source>
</reference>
<feature type="chain" id="PRO_5040194706" description="Peptidase A1 domain-containing protein" evidence="3">
    <location>
        <begin position="24"/>
        <end position="609"/>
    </location>
</feature>
<dbReference type="Proteomes" id="UP000799439">
    <property type="component" value="Unassembled WGS sequence"/>
</dbReference>
<keyword evidence="2" id="KW-0812">Transmembrane</keyword>
<proteinExistence type="predicted"/>
<feature type="transmembrane region" description="Helical" evidence="2">
    <location>
        <begin position="497"/>
        <end position="520"/>
    </location>
</feature>
<dbReference type="EMBL" id="ML996094">
    <property type="protein sequence ID" value="KAF2147928.1"/>
    <property type="molecule type" value="Genomic_DNA"/>
</dbReference>
<dbReference type="OrthoDB" id="4074350at2759"/>